<evidence type="ECO:0000313" key="8">
    <source>
        <dbReference type="EMBL" id="MBB3925789.1"/>
    </source>
</evidence>
<evidence type="ECO:0000256" key="1">
    <source>
        <dbReference type="ARBA" id="ARBA00006432"/>
    </source>
</evidence>
<evidence type="ECO:0000256" key="2">
    <source>
        <dbReference type="ARBA" id="ARBA00022598"/>
    </source>
</evidence>
<dbReference type="InterPro" id="IPR020845">
    <property type="entry name" value="AMP-binding_CS"/>
</dbReference>
<dbReference type="RefSeq" id="WP_188071339.1">
    <property type="nucleotide sequence ID" value="NZ_BSPS01000039.1"/>
</dbReference>
<keyword evidence="9" id="KW-1185">Reference proteome</keyword>
<protein>
    <recommendedName>
        <fullName evidence="5">3-methylmercaptopropionyl-CoA ligase</fullName>
        <ecNumber evidence="4">6.2.1.44</ecNumber>
    </recommendedName>
</protein>
<dbReference type="GO" id="GO:0016878">
    <property type="term" value="F:acid-thiol ligase activity"/>
    <property type="evidence" value="ECO:0007669"/>
    <property type="project" value="UniProtKB-ARBA"/>
</dbReference>
<evidence type="ECO:0000259" key="7">
    <source>
        <dbReference type="Pfam" id="PF13193"/>
    </source>
</evidence>
<dbReference type="PANTHER" id="PTHR43767:SF1">
    <property type="entry name" value="NONRIBOSOMAL PEPTIDE SYNTHASE PES1 (EUROFUNG)-RELATED"/>
    <property type="match status" value="1"/>
</dbReference>
<dbReference type="InterPro" id="IPR045851">
    <property type="entry name" value="AMP-bd_C_sf"/>
</dbReference>
<dbReference type="PROSITE" id="PS00455">
    <property type="entry name" value="AMP_BINDING"/>
    <property type="match status" value="1"/>
</dbReference>
<dbReference type="NCBIfam" id="NF004837">
    <property type="entry name" value="PRK06187.1"/>
    <property type="match status" value="1"/>
</dbReference>
<evidence type="ECO:0000256" key="3">
    <source>
        <dbReference type="ARBA" id="ARBA00051915"/>
    </source>
</evidence>
<dbReference type="PANTHER" id="PTHR43767">
    <property type="entry name" value="LONG-CHAIN-FATTY-ACID--COA LIGASE"/>
    <property type="match status" value="1"/>
</dbReference>
<evidence type="ECO:0000256" key="4">
    <source>
        <dbReference type="ARBA" id="ARBA00066616"/>
    </source>
</evidence>
<keyword evidence="2 8" id="KW-0436">Ligase</keyword>
<evidence type="ECO:0000259" key="6">
    <source>
        <dbReference type="Pfam" id="PF00501"/>
    </source>
</evidence>
<dbReference type="SUPFAM" id="SSF56801">
    <property type="entry name" value="Acetyl-CoA synthetase-like"/>
    <property type="match status" value="1"/>
</dbReference>
<dbReference type="EMBL" id="JACIDT010000004">
    <property type="protein sequence ID" value="MBB3925789.1"/>
    <property type="molecule type" value="Genomic_DNA"/>
</dbReference>
<dbReference type="InterPro" id="IPR050237">
    <property type="entry name" value="ATP-dep_AMP-bd_enzyme"/>
</dbReference>
<comment type="similarity">
    <text evidence="1">Belongs to the ATP-dependent AMP-binding enzyme family.</text>
</comment>
<name>A0A7W6BGT6_9SPHN</name>
<dbReference type="AlphaFoldDB" id="A0A7W6BGT6"/>
<evidence type="ECO:0000256" key="5">
    <source>
        <dbReference type="ARBA" id="ARBA00067668"/>
    </source>
</evidence>
<dbReference type="Gene3D" id="3.30.300.30">
    <property type="match status" value="1"/>
</dbReference>
<comment type="catalytic activity">
    <reaction evidence="3">
        <text>3-(methylsulfanyl)propanoate + ATP + CoA = 3-(methylsulfanyl)propanoyl-CoA + AMP + diphosphate</text>
        <dbReference type="Rhea" id="RHEA:43052"/>
        <dbReference type="ChEBI" id="CHEBI:30616"/>
        <dbReference type="ChEBI" id="CHEBI:33019"/>
        <dbReference type="ChEBI" id="CHEBI:49016"/>
        <dbReference type="ChEBI" id="CHEBI:57287"/>
        <dbReference type="ChEBI" id="CHEBI:82815"/>
        <dbReference type="ChEBI" id="CHEBI:456215"/>
        <dbReference type="EC" id="6.2.1.44"/>
    </reaction>
    <physiologicalReaction direction="left-to-right" evidence="3">
        <dbReference type="Rhea" id="RHEA:43053"/>
    </physiologicalReaction>
</comment>
<dbReference type="InterPro" id="IPR042099">
    <property type="entry name" value="ANL_N_sf"/>
</dbReference>
<feature type="domain" description="AMP-dependent synthetase/ligase" evidence="6">
    <location>
        <begin position="9"/>
        <end position="372"/>
    </location>
</feature>
<sequence>MYLTQMVHRNLQQMADRPAIIDGPRSWTWRVFADRVARFAGAVQGIGLWPGDRVALLARNGHRFLEYIFGTLWAGGVINPVNIRWSAAEMGYSLENCDTRILIVDAAFAPLVPAIREAAPGLRTVITIDAALDGALDYEAWLAAADPVPDALRADDDLAAVLYTGGTTGFPKGVMLSHRNLMASALGTLATDEARSGERYLHCAPLFHVGALSGLFLSMLSGSVHVMMPGFDPGGALEVIDRERVTDFFMVPTMIRMLIDHPRFAKLDMGHVRNIRYGASCIDDALLDRAMAAFPNARFSQAYGMTELSPICAMLSPADHSAEARARGRGRSAGRATPSTELRIVDRDDREVERGTIGEICARGPMVMLGYWGMAEATADALRGGWMHTGDMGWMDADGYVTVVDRIKDVIITGGENVYSAEVERALSTHPAVGQVAVIAVPCPRYGEQVHAVIVLREGAAVDEEEMQAHVRARIAGYKVPRSFSFVDALPLSAAGKVLKTVLREEARRLPRG</sequence>
<dbReference type="InterPro" id="IPR025110">
    <property type="entry name" value="AMP-bd_C"/>
</dbReference>
<dbReference type="EC" id="6.2.1.44" evidence="4"/>
<dbReference type="Proteomes" id="UP000571950">
    <property type="component" value="Unassembled WGS sequence"/>
</dbReference>
<reference evidence="8 9" key="1">
    <citation type="submission" date="2020-08" db="EMBL/GenBank/DDBJ databases">
        <title>Genomic Encyclopedia of Type Strains, Phase IV (KMG-IV): sequencing the most valuable type-strain genomes for metagenomic binning, comparative biology and taxonomic classification.</title>
        <authorList>
            <person name="Goeker M."/>
        </authorList>
    </citation>
    <scope>NUCLEOTIDE SEQUENCE [LARGE SCALE GENOMIC DNA]</scope>
    <source>
        <strain evidence="8 9">DSM 26189</strain>
    </source>
</reference>
<comment type="caution">
    <text evidence="8">The sequence shown here is derived from an EMBL/GenBank/DDBJ whole genome shotgun (WGS) entry which is preliminary data.</text>
</comment>
<dbReference type="Gene3D" id="3.40.50.12780">
    <property type="entry name" value="N-terminal domain of ligase-like"/>
    <property type="match status" value="1"/>
</dbReference>
<dbReference type="CDD" id="cd17631">
    <property type="entry name" value="FACL_FadD13-like"/>
    <property type="match status" value="1"/>
</dbReference>
<dbReference type="FunFam" id="3.30.300.30:FF:000008">
    <property type="entry name" value="2,3-dihydroxybenzoate-AMP ligase"/>
    <property type="match status" value="1"/>
</dbReference>
<dbReference type="Pfam" id="PF00501">
    <property type="entry name" value="AMP-binding"/>
    <property type="match status" value="1"/>
</dbReference>
<organism evidence="8 9">
    <name type="scientific">Sphingobium jiangsuense</name>
    <dbReference type="NCBI Taxonomy" id="870476"/>
    <lineage>
        <taxon>Bacteria</taxon>
        <taxon>Pseudomonadati</taxon>
        <taxon>Pseudomonadota</taxon>
        <taxon>Alphaproteobacteria</taxon>
        <taxon>Sphingomonadales</taxon>
        <taxon>Sphingomonadaceae</taxon>
        <taxon>Sphingobium</taxon>
    </lineage>
</organism>
<dbReference type="InterPro" id="IPR000873">
    <property type="entry name" value="AMP-dep_synth/lig_dom"/>
</dbReference>
<proteinExistence type="inferred from homology"/>
<feature type="domain" description="AMP-binding enzyme C-terminal" evidence="7">
    <location>
        <begin position="422"/>
        <end position="497"/>
    </location>
</feature>
<evidence type="ECO:0000313" key="9">
    <source>
        <dbReference type="Proteomes" id="UP000571950"/>
    </source>
</evidence>
<accession>A0A7W6BGT6</accession>
<dbReference type="Pfam" id="PF13193">
    <property type="entry name" value="AMP-binding_C"/>
    <property type="match status" value="1"/>
</dbReference>
<gene>
    <name evidence="8" type="ORF">GGR43_001504</name>
</gene>